<dbReference type="EMBL" id="CP006721">
    <property type="protein sequence ID" value="AGX43888.1"/>
    <property type="molecule type" value="Genomic_DNA"/>
</dbReference>
<accession>U5MTQ5</accession>
<dbReference type="KEGG" id="csb:CLSA_c29210"/>
<protein>
    <submittedName>
        <fullName evidence="1">Uncharacterized protein</fullName>
    </submittedName>
</protein>
<dbReference type="PATRIC" id="fig|1345695.10.peg.1003"/>
<dbReference type="AlphaFoldDB" id="U5MTQ5"/>
<evidence type="ECO:0000313" key="2">
    <source>
        <dbReference type="Proteomes" id="UP000017118"/>
    </source>
</evidence>
<gene>
    <name evidence="1" type="ORF">CLSA_c29210</name>
</gene>
<dbReference type="GeneID" id="79984092"/>
<dbReference type="Proteomes" id="UP000017118">
    <property type="component" value="Chromosome"/>
</dbReference>
<sequence>MTTIRDHSKKINLAIKKKTSISFKSKAHEELEILIKKLKI</sequence>
<dbReference type="HOGENOM" id="CLU_3287563_0_0_9"/>
<dbReference type="RefSeq" id="WP_022747033.1">
    <property type="nucleotide sequence ID" value="NC_022571.1"/>
</dbReference>
<organism evidence="1 2">
    <name type="scientific">Clostridium saccharobutylicum DSM 13864</name>
    <dbReference type="NCBI Taxonomy" id="1345695"/>
    <lineage>
        <taxon>Bacteria</taxon>
        <taxon>Bacillati</taxon>
        <taxon>Bacillota</taxon>
        <taxon>Clostridia</taxon>
        <taxon>Eubacteriales</taxon>
        <taxon>Clostridiaceae</taxon>
        <taxon>Clostridium</taxon>
    </lineage>
</organism>
<name>U5MTQ5_CLOSA</name>
<proteinExistence type="predicted"/>
<reference evidence="1 2" key="1">
    <citation type="journal article" date="2013" name="Genome Announc.">
        <title>Complete Genome Sequence of the Solvent Producer Clostridium saccharobutylicum NCP262 (DSM 13864).</title>
        <authorList>
            <person name="Poehlein A."/>
            <person name="Hartwich K."/>
            <person name="Krabben P."/>
            <person name="Ehrenreich A."/>
            <person name="Liebl W."/>
            <person name="Durre P."/>
            <person name="Gottschalk G."/>
            <person name="Daniel R."/>
        </authorList>
    </citation>
    <scope>NUCLEOTIDE SEQUENCE [LARGE SCALE GENOMIC DNA]</scope>
    <source>
        <strain evidence="1">DSM 13864</strain>
    </source>
</reference>
<evidence type="ECO:0000313" key="1">
    <source>
        <dbReference type="EMBL" id="AGX43888.1"/>
    </source>
</evidence>
<keyword evidence="2" id="KW-1185">Reference proteome</keyword>